<reference evidence="2 3" key="1">
    <citation type="journal article" date="2016" name="Int. J. Syst. Evol. Microbiol.">
        <title>Polaribacter haliotis sp. nov., isolated from the gut of abalone Haliotis discus hannai.</title>
        <authorList>
            <person name="Kim Y.O."/>
            <person name="Park I.S."/>
            <person name="Park S."/>
            <person name="Nam B.H."/>
            <person name="Park J.M."/>
            <person name="Kim D.G."/>
            <person name="Yoon J.H."/>
        </authorList>
    </citation>
    <scope>NUCLEOTIDE SEQUENCE [LARGE SCALE GENOMIC DNA]</scope>
    <source>
        <strain evidence="2 3">KCTC 52418</strain>
    </source>
</reference>
<name>A0A7L8AJ88_9FLAO</name>
<accession>A0A7L8AJ88</accession>
<dbReference type="InterPro" id="IPR001173">
    <property type="entry name" value="Glyco_trans_2-like"/>
</dbReference>
<proteinExistence type="predicted"/>
<dbReference type="InterPro" id="IPR029044">
    <property type="entry name" value="Nucleotide-diphossugar_trans"/>
</dbReference>
<dbReference type="Gene3D" id="3.90.550.10">
    <property type="entry name" value="Spore Coat Polysaccharide Biosynthesis Protein SpsA, Chain A"/>
    <property type="match status" value="1"/>
</dbReference>
<evidence type="ECO:0000313" key="3">
    <source>
        <dbReference type="Proteomes" id="UP000516764"/>
    </source>
</evidence>
<evidence type="ECO:0000259" key="1">
    <source>
        <dbReference type="Pfam" id="PF00535"/>
    </source>
</evidence>
<keyword evidence="3" id="KW-1185">Reference proteome</keyword>
<dbReference type="SUPFAM" id="SSF53448">
    <property type="entry name" value="Nucleotide-diphospho-sugar transferases"/>
    <property type="match status" value="1"/>
</dbReference>
<dbReference type="PANTHER" id="PTHR43685">
    <property type="entry name" value="GLYCOSYLTRANSFERASE"/>
    <property type="match status" value="1"/>
</dbReference>
<dbReference type="Proteomes" id="UP000516764">
    <property type="component" value="Chromosome"/>
</dbReference>
<dbReference type="AlphaFoldDB" id="A0A7L8AJ88"/>
<dbReference type="GO" id="GO:0016740">
    <property type="term" value="F:transferase activity"/>
    <property type="evidence" value="ECO:0007669"/>
    <property type="project" value="UniProtKB-KW"/>
</dbReference>
<gene>
    <name evidence="2" type="ORF">H9I45_06415</name>
</gene>
<protein>
    <submittedName>
        <fullName evidence="2">Glycosyltransferase</fullName>
    </submittedName>
</protein>
<dbReference type="KEGG" id="phal:H9I45_06415"/>
<dbReference type="InterPro" id="IPR050834">
    <property type="entry name" value="Glycosyltransf_2"/>
</dbReference>
<organism evidence="2 3">
    <name type="scientific">Polaribacter haliotis</name>
    <dbReference type="NCBI Taxonomy" id="1888915"/>
    <lineage>
        <taxon>Bacteria</taxon>
        <taxon>Pseudomonadati</taxon>
        <taxon>Bacteroidota</taxon>
        <taxon>Flavobacteriia</taxon>
        <taxon>Flavobacteriales</taxon>
        <taxon>Flavobacteriaceae</taxon>
    </lineage>
</organism>
<evidence type="ECO:0000313" key="2">
    <source>
        <dbReference type="EMBL" id="QOD62076.1"/>
    </source>
</evidence>
<dbReference type="EMBL" id="CP061813">
    <property type="protein sequence ID" value="QOD62076.1"/>
    <property type="molecule type" value="Genomic_DNA"/>
</dbReference>
<feature type="domain" description="Glycosyltransferase 2-like" evidence="1">
    <location>
        <begin position="3"/>
        <end position="154"/>
    </location>
</feature>
<dbReference type="OrthoDB" id="9788101at2"/>
<sequence>MLTIVTPTLNSVNYLENNINSIKKLTIPFEHIIVDGGSSDGTLEIIKKHPHIKLINQSEKLGMYHAISLGFEKAKGEFITWINSDDIVVKEGFEKMYDVLKSNKYDFVYSDSIFNYIKKEKKTRINGSRFPKFILKNKIMPFVQPSTMYTKNLYEKIGGLNYLKFKLAGDLDMFRRFSLEKGVRFKYLNIVSTEFLKYGESLGDINIEAMINEVKEMDGRTNAISKIIIRLILLIR</sequence>
<keyword evidence="2" id="KW-0808">Transferase</keyword>
<dbReference type="PANTHER" id="PTHR43685:SF11">
    <property type="entry name" value="GLYCOSYLTRANSFERASE TAGX-RELATED"/>
    <property type="match status" value="1"/>
</dbReference>
<dbReference type="Pfam" id="PF00535">
    <property type="entry name" value="Glycos_transf_2"/>
    <property type="match status" value="1"/>
</dbReference>
<dbReference type="RefSeq" id="WP_088353254.1">
    <property type="nucleotide sequence ID" value="NZ_CP061813.1"/>
</dbReference>